<dbReference type="InterPro" id="IPR017900">
    <property type="entry name" value="4Fe4S_Fe_S_CS"/>
</dbReference>
<keyword evidence="2" id="KW-0408">Iron</keyword>
<evidence type="ECO:0000259" key="4">
    <source>
        <dbReference type="PROSITE" id="PS51379"/>
    </source>
</evidence>
<name>A0A509BSC1_9ENTR</name>
<sequence length="94" mass="9955">MVNLTIDPAVDVTQACVRRRFRFSSCRACADVCPAQAFSLAQGQVSIDTTRCIACGDCLFVCPVDAIIGIKPVKRFVQGDTLVGAVFATGANGR</sequence>
<dbReference type="FunFam" id="3.30.70.20:FF:000049">
    <property type="entry name" value="4Fe-4S dicluster domain-containing protein"/>
    <property type="match status" value="1"/>
</dbReference>
<dbReference type="AlphaFoldDB" id="A0A509BSC1"/>
<gene>
    <name evidence="5" type="ORF">NCTC6947_01417</name>
</gene>
<reference evidence="5" key="1">
    <citation type="submission" date="2019-06" db="EMBL/GenBank/DDBJ databases">
        <authorList>
            <consortium name="Pathogen Informatics"/>
        </authorList>
    </citation>
    <scope>NUCLEOTIDE SEQUENCE</scope>
    <source>
        <strain evidence="5">NCTC6947</strain>
    </source>
</reference>
<protein>
    <submittedName>
        <fullName evidence="5">Polyferredoxin</fullName>
    </submittedName>
</protein>
<dbReference type="PROSITE" id="PS00198">
    <property type="entry name" value="4FE4S_FER_1"/>
    <property type="match status" value="1"/>
</dbReference>
<dbReference type="PROSITE" id="PS51379">
    <property type="entry name" value="4FE4S_FER_2"/>
    <property type="match status" value="1"/>
</dbReference>
<dbReference type="GO" id="GO:0046872">
    <property type="term" value="F:metal ion binding"/>
    <property type="evidence" value="ECO:0007669"/>
    <property type="project" value="UniProtKB-KW"/>
</dbReference>
<evidence type="ECO:0000256" key="3">
    <source>
        <dbReference type="ARBA" id="ARBA00023014"/>
    </source>
</evidence>
<evidence type="ECO:0000313" key="5">
    <source>
        <dbReference type="EMBL" id="VUC76094.1"/>
    </source>
</evidence>
<keyword evidence="1" id="KW-0479">Metal-binding</keyword>
<keyword evidence="3" id="KW-0411">Iron-sulfur</keyword>
<dbReference type="Pfam" id="PF25160">
    <property type="entry name" value="LdpA_Fe-S-bd"/>
    <property type="match status" value="1"/>
</dbReference>
<accession>A0A509BSC1</accession>
<organism evidence="5">
    <name type="scientific">Salmonella sp. NCTC 6947</name>
    <dbReference type="NCBI Taxonomy" id="2583581"/>
    <lineage>
        <taxon>Bacteria</taxon>
        <taxon>Pseudomonadati</taxon>
        <taxon>Pseudomonadota</taxon>
        <taxon>Gammaproteobacteria</taxon>
        <taxon>Enterobacterales</taxon>
        <taxon>Enterobacteriaceae</taxon>
        <taxon>Salmonella</taxon>
    </lineage>
</organism>
<evidence type="ECO:0000256" key="1">
    <source>
        <dbReference type="ARBA" id="ARBA00022723"/>
    </source>
</evidence>
<evidence type="ECO:0000256" key="2">
    <source>
        <dbReference type="ARBA" id="ARBA00023004"/>
    </source>
</evidence>
<feature type="domain" description="4Fe-4S ferredoxin-type" evidence="4">
    <location>
        <begin position="43"/>
        <end position="73"/>
    </location>
</feature>
<dbReference type="Gene3D" id="3.30.70.20">
    <property type="match status" value="1"/>
</dbReference>
<dbReference type="SUPFAM" id="SSF54862">
    <property type="entry name" value="4Fe-4S ferredoxins"/>
    <property type="match status" value="1"/>
</dbReference>
<dbReference type="InterPro" id="IPR057431">
    <property type="entry name" value="LdpA_Fe-S-bd"/>
</dbReference>
<dbReference type="GO" id="GO:0051536">
    <property type="term" value="F:iron-sulfur cluster binding"/>
    <property type="evidence" value="ECO:0007669"/>
    <property type="project" value="UniProtKB-KW"/>
</dbReference>
<dbReference type="InterPro" id="IPR017896">
    <property type="entry name" value="4Fe4S_Fe-S-bd"/>
</dbReference>
<proteinExistence type="predicted"/>
<dbReference type="EMBL" id="CABFNZ010000003">
    <property type="protein sequence ID" value="VUC76094.1"/>
    <property type="molecule type" value="Genomic_DNA"/>
</dbReference>